<evidence type="ECO:0000313" key="3">
    <source>
        <dbReference type="Proteomes" id="UP000266841"/>
    </source>
</evidence>
<protein>
    <submittedName>
        <fullName evidence="2">Uncharacterized protein</fullName>
    </submittedName>
</protein>
<accession>K0RW44</accession>
<dbReference type="Proteomes" id="UP000266841">
    <property type="component" value="Unassembled WGS sequence"/>
</dbReference>
<name>K0RW44_THAOC</name>
<feature type="compositionally biased region" description="Basic and acidic residues" evidence="1">
    <location>
        <begin position="100"/>
        <end position="115"/>
    </location>
</feature>
<proteinExistence type="predicted"/>
<sequence>HLPAGRTRQARLIYFPPISTPHLETFRRPTLAAGKLRVRGTASALLALQIQGAEPGLLQGGPGEERTPSSSIIRPAKTDAAIRETRPSLPTSLLPGNRVSETRRETRRKFDPHSS</sequence>
<evidence type="ECO:0000256" key="1">
    <source>
        <dbReference type="SAM" id="MobiDB-lite"/>
    </source>
</evidence>
<comment type="caution">
    <text evidence="2">The sequence shown here is derived from an EMBL/GenBank/DDBJ whole genome shotgun (WGS) entry which is preliminary data.</text>
</comment>
<feature type="non-terminal residue" evidence="2">
    <location>
        <position position="1"/>
    </location>
</feature>
<reference evidence="2 3" key="1">
    <citation type="journal article" date="2012" name="Genome Biol.">
        <title>Genome and low-iron response of an oceanic diatom adapted to chronic iron limitation.</title>
        <authorList>
            <person name="Lommer M."/>
            <person name="Specht M."/>
            <person name="Roy A.S."/>
            <person name="Kraemer L."/>
            <person name="Andreson R."/>
            <person name="Gutowska M.A."/>
            <person name="Wolf J."/>
            <person name="Bergner S.V."/>
            <person name="Schilhabel M.B."/>
            <person name="Klostermeier U.C."/>
            <person name="Beiko R.G."/>
            <person name="Rosenstiel P."/>
            <person name="Hippler M."/>
            <person name="Laroche J."/>
        </authorList>
    </citation>
    <scope>NUCLEOTIDE SEQUENCE [LARGE SCALE GENOMIC DNA]</scope>
    <source>
        <strain evidence="2 3">CCMP1005</strain>
    </source>
</reference>
<feature type="compositionally biased region" description="Basic and acidic residues" evidence="1">
    <location>
        <begin position="76"/>
        <end position="86"/>
    </location>
</feature>
<keyword evidence="3" id="KW-1185">Reference proteome</keyword>
<gene>
    <name evidence="2" type="ORF">THAOC_29913</name>
</gene>
<evidence type="ECO:0000313" key="2">
    <source>
        <dbReference type="EMBL" id="EJK50967.1"/>
    </source>
</evidence>
<feature type="region of interest" description="Disordered" evidence="1">
    <location>
        <begin position="55"/>
        <end position="115"/>
    </location>
</feature>
<organism evidence="2 3">
    <name type="scientific">Thalassiosira oceanica</name>
    <name type="common">Marine diatom</name>
    <dbReference type="NCBI Taxonomy" id="159749"/>
    <lineage>
        <taxon>Eukaryota</taxon>
        <taxon>Sar</taxon>
        <taxon>Stramenopiles</taxon>
        <taxon>Ochrophyta</taxon>
        <taxon>Bacillariophyta</taxon>
        <taxon>Coscinodiscophyceae</taxon>
        <taxon>Thalassiosirophycidae</taxon>
        <taxon>Thalassiosirales</taxon>
        <taxon>Thalassiosiraceae</taxon>
        <taxon>Thalassiosira</taxon>
    </lineage>
</organism>
<dbReference type="EMBL" id="AGNL01042503">
    <property type="protein sequence ID" value="EJK50967.1"/>
    <property type="molecule type" value="Genomic_DNA"/>
</dbReference>
<dbReference type="AlphaFoldDB" id="K0RW44"/>